<keyword evidence="3" id="KW-1185">Reference proteome</keyword>
<reference evidence="3" key="1">
    <citation type="submission" date="2021-01" db="EMBL/GenBank/DDBJ databases">
        <title>Caligus Genome Assembly.</title>
        <authorList>
            <person name="Gallardo-Escarate C."/>
        </authorList>
    </citation>
    <scope>NUCLEOTIDE SEQUENCE [LARGE SCALE GENOMIC DNA]</scope>
</reference>
<dbReference type="OrthoDB" id="6354726at2759"/>
<accession>A0A7T8JVJ4</accession>
<dbReference type="EMBL" id="CP045905">
    <property type="protein sequence ID" value="QQP36623.1"/>
    <property type="molecule type" value="Genomic_DNA"/>
</dbReference>
<proteinExistence type="predicted"/>
<feature type="region of interest" description="Disordered" evidence="1">
    <location>
        <begin position="676"/>
        <end position="709"/>
    </location>
</feature>
<dbReference type="GO" id="GO:0071897">
    <property type="term" value="P:DNA biosynthetic process"/>
    <property type="evidence" value="ECO:0007669"/>
    <property type="project" value="UniProtKB-ARBA"/>
</dbReference>
<sequence>SLTKASKEELVLQIREERTKAGLEEEIERLRDSSKEDLVRELVLIQHGVSSEGRAPNSREESGSSGDAMSMLMTFMRQQQEWQQRQQQQQELLTQTLMGVLQGSQRRETIPVNDPPRDEVVRQSRRTQVKKMDRFEDYSAVTRLAEDDEATQRGILRSALHEDWTKMEVPAEAGMATILDILYMYLRRHRHVLLDRQAFLERNQRAGETVDQYSTVLRQLDRSCSYDHTCEEQRNHQDERLRDRLVTGLLESSMRKEVLKTPLSDLTLETTLTICRSLESSCATNTRLGSNGPKGISKVSQSTYKKEMRGRYVGKQHEKSDDFQRNTPSDQCKACVRAHDKGKCKAKALECYSCGRKGHVAASSMCKSKKDVRTSNSIRLGNICINSVVEEEDLVRLETRHRGRFANALPWVPDTGARADAMSLDHVNLMKGKGTFKVERDTAVLLGPDDRRLKTHGVLPVELRLGSKSYMTRVHILDEANSPLLSKQGCQALGLIPKGWPAVQAIASLSTGSAAAESRTRKMTGGNKTTASAKEALIAEFPGVFAEEGPLKEMTGPSMKIELEPGAQPRRCYKAFSIPLHWQKPVKEQLESMQKKGIIEDLPDGEVPEWSHPMVVVPKKNSEELSPGRVVLIQHPSTKLWDTLGKVIKKYPERRSYLVKTENGRLKWRNRRFLRPYHPPNKLKETDSDRDGMEGKEEPRPQSVPSKEP</sequence>
<gene>
    <name evidence="2" type="ORF">FKW44_021778</name>
</gene>
<dbReference type="InterPro" id="IPR043502">
    <property type="entry name" value="DNA/RNA_pol_sf"/>
</dbReference>
<dbReference type="SUPFAM" id="SSF56672">
    <property type="entry name" value="DNA/RNA polymerases"/>
    <property type="match status" value="1"/>
</dbReference>
<dbReference type="PANTHER" id="PTHR33198:SF19">
    <property type="entry name" value="CCHC-TYPE DOMAIN-CONTAINING PROTEIN"/>
    <property type="match status" value="1"/>
</dbReference>
<organism evidence="2 3">
    <name type="scientific">Caligus rogercresseyi</name>
    <name type="common">Sea louse</name>
    <dbReference type="NCBI Taxonomy" id="217165"/>
    <lineage>
        <taxon>Eukaryota</taxon>
        <taxon>Metazoa</taxon>
        <taxon>Ecdysozoa</taxon>
        <taxon>Arthropoda</taxon>
        <taxon>Crustacea</taxon>
        <taxon>Multicrustacea</taxon>
        <taxon>Hexanauplia</taxon>
        <taxon>Copepoda</taxon>
        <taxon>Siphonostomatoida</taxon>
        <taxon>Caligidae</taxon>
        <taxon>Caligus</taxon>
    </lineage>
</organism>
<dbReference type="PANTHER" id="PTHR33198">
    <property type="entry name" value="ANK_REP_REGION DOMAIN-CONTAINING PROTEIN-RELATED"/>
    <property type="match status" value="1"/>
</dbReference>
<dbReference type="Proteomes" id="UP000595437">
    <property type="component" value="Chromosome 16"/>
</dbReference>
<protein>
    <submittedName>
        <fullName evidence="2">Transposon Tf2-6 polyprotein</fullName>
    </submittedName>
</protein>
<feature type="compositionally biased region" description="Basic and acidic residues" evidence="1">
    <location>
        <begin position="682"/>
        <end position="700"/>
    </location>
</feature>
<name>A0A7T8JVJ4_CALRO</name>
<feature type="non-terminal residue" evidence="2">
    <location>
        <position position="1"/>
    </location>
</feature>
<evidence type="ECO:0000256" key="1">
    <source>
        <dbReference type="SAM" id="MobiDB-lite"/>
    </source>
</evidence>
<evidence type="ECO:0000313" key="3">
    <source>
        <dbReference type="Proteomes" id="UP000595437"/>
    </source>
</evidence>
<dbReference type="AlphaFoldDB" id="A0A7T8JVJ4"/>
<evidence type="ECO:0000313" key="2">
    <source>
        <dbReference type="EMBL" id="QQP36623.1"/>
    </source>
</evidence>
<dbReference type="Gene3D" id="3.10.10.10">
    <property type="entry name" value="HIV Type 1 Reverse Transcriptase, subunit A, domain 1"/>
    <property type="match status" value="1"/>
</dbReference>